<dbReference type="PANTHER" id="PTHR19256">
    <property type="entry name" value="T-CELL RECEPTOR GAMMA CHAIN"/>
    <property type="match status" value="1"/>
</dbReference>
<comment type="subcellular location">
    <subcellularLocation>
        <location evidence="1">Membrane</location>
    </subcellularLocation>
</comment>
<keyword evidence="6" id="KW-0393">Immunoglobulin domain</keyword>
<organism evidence="9 10">
    <name type="scientific">Pangasianodon hypophthalmus</name>
    <name type="common">Striped catfish</name>
    <name type="synonym">Helicophagus hypophthalmus</name>
    <dbReference type="NCBI Taxonomy" id="310915"/>
    <lineage>
        <taxon>Eukaryota</taxon>
        <taxon>Metazoa</taxon>
        <taxon>Chordata</taxon>
        <taxon>Craniata</taxon>
        <taxon>Vertebrata</taxon>
        <taxon>Euteleostomi</taxon>
        <taxon>Actinopterygii</taxon>
        <taxon>Neopterygii</taxon>
        <taxon>Teleostei</taxon>
        <taxon>Ostariophysi</taxon>
        <taxon>Siluriformes</taxon>
        <taxon>Pangasiidae</taxon>
        <taxon>Pangasianodon</taxon>
    </lineage>
</organism>
<dbReference type="SMART" id="SM00406">
    <property type="entry name" value="IGv"/>
    <property type="match status" value="1"/>
</dbReference>
<name>A0A5N5MFF8_PANHP</name>
<dbReference type="InterPro" id="IPR036179">
    <property type="entry name" value="Ig-like_dom_sf"/>
</dbReference>
<dbReference type="Pfam" id="PF07686">
    <property type="entry name" value="V-set"/>
    <property type="match status" value="1"/>
</dbReference>
<keyword evidence="4" id="KW-0472">Membrane</keyword>
<feature type="domain" description="Ig-like" evidence="8">
    <location>
        <begin position="19"/>
        <end position="124"/>
    </location>
</feature>
<keyword evidence="7" id="KW-0732">Signal</keyword>
<dbReference type="Proteomes" id="UP000327468">
    <property type="component" value="Chromosome 13"/>
</dbReference>
<evidence type="ECO:0000313" key="10">
    <source>
        <dbReference type="Proteomes" id="UP000327468"/>
    </source>
</evidence>
<keyword evidence="3" id="KW-1133">Transmembrane helix</keyword>
<accession>A0A5N5MFF8</accession>
<evidence type="ECO:0000313" key="9">
    <source>
        <dbReference type="EMBL" id="KAB5553914.1"/>
    </source>
</evidence>
<sequence>MLARLGVFIFALSYVKCQKVVTQTPVSHTVNKGDTATFMCNVVRDDDASANWYKQIPGGVPQYVLRHYNSWSTPKYGSGFSSPKFTSTSSSKIDYNLIINNVEVEDSAVYYCQTYDSTAKEYVSQ</sequence>
<reference evidence="9 10" key="1">
    <citation type="submission" date="2019-06" db="EMBL/GenBank/DDBJ databases">
        <title>A chromosome-scale genome assembly of the striped catfish, Pangasianodon hypophthalmus.</title>
        <authorList>
            <person name="Wen M."/>
            <person name="Zahm M."/>
            <person name="Roques C."/>
            <person name="Cabau C."/>
            <person name="Klopp C."/>
            <person name="Donnadieu C."/>
            <person name="Jouanno E."/>
            <person name="Avarre J.-C."/>
            <person name="Campet M."/>
            <person name="Ha T.T.T."/>
            <person name="Dugue R."/>
            <person name="Lampietro C."/>
            <person name="Louis A."/>
            <person name="Herpin A."/>
            <person name="Echchiki A."/>
            <person name="Berthelot C."/>
            <person name="Parey E."/>
            <person name="Roest-Crollius H."/>
            <person name="Braasch I."/>
            <person name="Postlethwait J."/>
            <person name="Bobe J."/>
            <person name="Montfort J."/>
            <person name="Bouchez O."/>
            <person name="Begum T."/>
            <person name="Schartl M."/>
            <person name="Guiguen Y."/>
        </authorList>
    </citation>
    <scope>NUCLEOTIDE SEQUENCE [LARGE SCALE GENOMIC DNA]</scope>
    <source>
        <strain evidence="9 10">Indonesia</strain>
        <tissue evidence="9">Blood</tissue>
    </source>
</reference>
<dbReference type="AlphaFoldDB" id="A0A5N5MFF8"/>
<evidence type="ECO:0000256" key="4">
    <source>
        <dbReference type="ARBA" id="ARBA00023136"/>
    </source>
</evidence>
<feature type="chain" id="PRO_5024407547" description="Ig-like domain-containing protein" evidence="7">
    <location>
        <begin position="18"/>
        <end position="125"/>
    </location>
</feature>
<evidence type="ECO:0000256" key="3">
    <source>
        <dbReference type="ARBA" id="ARBA00022989"/>
    </source>
</evidence>
<feature type="signal peptide" evidence="7">
    <location>
        <begin position="1"/>
        <end position="17"/>
    </location>
</feature>
<protein>
    <recommendedName>
        <fullName evidence="8">Ig-like domain-containing protein</fullName>
    </recommendedName>
</protein>
<dbReference type="GO" id="GO:0016020">
    <property type="term" value="C:membrane"/>
    <property type="evidence" value="ECO:0007669"/>
    <property type="project" value="UniProtKB-SubCell"/>
</dbReference>
<evidence type="ECO:0000256" key="2">
    <source>
        <dbReference type="ARBA" id="ARBA00022692"/>
    </source>
</evidence>
<dbReference type="SUPFAM" id="SSF48726">
    <property type="entry name" value="Immunoglobulin"/>
    <property type="match status" value="1"/>
</dbReference>
<evidence type="ECO:0000256" key="1">
    <source>
        <dbReference type="ARBA" id="ARBA00004370"/>
    </source>
</evidence>
<evidence type="ECO:0000256" key="5">
    <source>
        <dbReference type="ARBA" id="ARBA00023170"/>
    </source>
</evidence>
<dbReference type="SMART" id="SM00409">
    <property type="entry name" value="IG"/>
    <property type="match status" value="1"/>
</dbReference>
<evidence type="ECO:0000256" key="7">
    <source>
        <dbReference type="SAM" id="SignalP"/>
    </source>
</evidence>
<dbReference type="InterPro" id="IPR007110">
    <property type="entry name" value="Ig-like_dom"/>
</dbReference>
<dbReference type="CDD" id="cd00099">
    <property type="entry name" value="IgV"/>
    <property type="match status" value="1"/>
</dbReference>
<dbReference type="InterPro" id="IPR003599">
    <property type="entry name" value="Ig_sub"/>
</dbReference>
<dbReference type="InterPro" id="IPR013106">
    <property type="entry name" value="Ig_V-set"/>
</dbReference>
<keyword evidence="5" id="KW-0675">Receptor</keyword>
<keyword evidence="2" id="KW-0812">Transmembrane</keyword>
<evidence type="ECO:0000256" key="6">
    <source>
        <dbReference type="ARBA" id="ARBA00023319"/>
    </source>
</evidence>
<keyword evidence="10" id="KW-1185">Reference proteome</keyword>
<proteinExistence type="predicted"/>
<dbReference type="InterPro" id="IPR051117">
    <property type="entry name" value="TRG_var/const_region"/>
</dbReference>
<dbReference type="PANTHER" id="PTHR19256:SF65">
    <property type="entry name" value="T CELL RECEPTOR GAMMA CONSTANT 1-RELATED"/>
    <property type="match status" value="1"/>
</dbReference>
<gene>
    <name evidence="9" type="ORF">PHYPO_G00044140</name>
</gene>
<comment type="caution">
    <text evidence="9">The sequence shown here is derived from an EMBL/GenBank/DDBJ whole genome shotgun (WGS) entry which is preliminary data.</text>
</comment>
<evidence type="ECO:0000259" key="8">
    <source>
        <dbReference type="PROSITE" id="PS50835"/>
    </source>
</evidence>
<dbReference type="EMBL" id="VFJC01000014">
    <property type="protein sequence ID" value="KAB5553914.1"/>
    <property type="molecule type" value="Genomic_DNA"/>
</dbReference>
<dbReference type="InterPro" id="IPR013783">
    <property type="entry name" value="Ig-like_fold"/>
</dbReference>
<dbReference type="PROSITE" id="PS50835">
    <property type="entry name" value="IG_LIKE"/>
    <property type="match status" value="1"/>
</dbReference>
<dbReference type="Gene3D" id="2.60.40.10">
    <property type="entry name" value="Immunoglobulins"/>
    <property type="match status" value="1"/>
</dbReference>